<gene>
    <name evidence="2" type="ORF">PGLA1383_LOCUS18225</name>
</gene>
<proteinExistence type="predicted"/>
<dbReference type="Proteomes" id="UP000654075">
    <property type="component" value="Unassembled WGS sequence"/>
</dbReference>
<evidence type="ECO:0000313" key="2">
    <source>
        <dbReference type="EMBL" id="CAE8599882.1"/>
    </source>
</evidence>
<dbReference type="AlphaFoldDB" id="A0A813EGT1"/>
<protein>
    <submittedName>
        <fullName evidence="2">Uncharacterized protein</fullName>
    </submittedName>
</protein>
<name>A0A813EGT1_POLGL</name>
<reference evidence="2" key="1">
    <citation type="submission" date="2021-02" db="EMBL/GenBank/DDBJ databases">
        <authorList>
            <person name="Dougan E. K."/>
            <person name="Rhodes N."/>
            <person name="Thang M."/>
            <person name="Chan C."/>
        </authorList>
    </citation>
    <scope>NUCLEOTIDE SEQUENCE</scope>
</reference>
<organism evidence="2 3">
    <name type="scientific">Polarella glacialis</name>
    <name type="common">Dinoflagellate</name>
    <dbReference type="NCBI Taxonomy" id="89957"/>
    <lineage>
        <taxon>Eukaryota</taxon>
        <taxon>Sar</taxon>
        <taxon>Alveolata</taxon>
        <taxon>Dinophyceae</taxon>
        <taxon>Suessiales</taxon>
        <taxon>Suessiaceae</taxon>
        <taxon>Polarella</taxon>
    </lineage>
</organism>
<keyword evidence="3" id="KW-1185">Reference proteome</keyword>
<feature type="region of interest" description="Disordered" evidence="1">
    <location>
        <begin position="1"/>
        <end position="29"/>
    </location>
</feature>
<evidence type="ECO:0000256" key="1">
    <source>
        <dbReference type="SAM" id="MobiDB-lite"/>
    </source>
</evidence>
<comment type="caution">
    <text evidence="2">The sequence shown here is derived from an EMBL/GenBank/DDBJ whole genome shotgun (WGS) entry which is preliminary data.</text>
</comment>
<accession>A0A813EGT1</accession>
<feature type="non-terminal residue" evidence="2">
    <location>
        <position position="1"/>
    </location>
</feature>
<feature type="non-terminal residue" evidence="2">
    <location>
        <position position="58"/>
    </location>
</feature>
<evidence type="ECO:0000313" key="3">
    <source>
        <dbReference type="Proteomes" id="UP000654075"/>
    </source>
</evidence>
<sequence>GGAAGGVLGHPDLPESVLHGGASSTHRSTLLHRTSSIQSNVRSIIQQGRLSSVSQSLG</sequence>
<dbReference type="EMBL" id="CAJNNV010011580">
    <property type="protein sequence ID" value="CAE8599882.1"/>
    <property type="molecule type" value="Genomic_DNA"/>
</dbReference>